<protein>
    <submittedName>
        <fullName evidence="1">Uncharacterized protein</fullName>
    </submittedName>
</protein>
<organism evidence="1 2">
    <name type="scientific">Trichinella patagoniensis</name>
    <dbReference type="NCBI Taxonomy" id="990121"/>
    <lineage>
        <taxon>Eukaryota</taxon>
        <taxon>Metazoa</taxon>
        <taxon>Ecdysozoa</taxon>
        <taxon>Nematoda</taxon>
        <taxon>Enoplea</taxon>
        <taxon>Dorylaimia</taxon>
        <taxon>Trichinellida</taxon>
        <taxon>Trichinellidae</taxon>
        <taxon>Trichinella</taxon>
    </lineage>
</organism>
<evidence type="ECO:0000313" key="2">
    <source>
        <dbReference type="Proteomes" id="UP000054783"/>
    </source>
</evidence>
<accession>A0A0V0ZUW1</accession>
<dbReference type="EMBL" id="JYDQ01000079">
    <property type="protein sequence ID" value="KRY16357.1"/>
    <property type="molecule type" value="Genomic_DNA"/>
</dbReference>
<proteinExistence type="predicted"/>
<dbReference type="AlphaFoldDB" id="A0A0V0ZUW1"/>
<sequence length="81" mass="9468">MHLQIFGKRRLIISNNDETTGKIISWIVFFASETPGFLYMRSQSQLFKLDANVTIVFCTNLLYAQLPPANYPWKNIRQEKT</sequence>
<dbReference type="Proteomes" id="UP000054783">
    <property type="component" value="Unassembled WGS sequence"/>
</dbReference>
<evidence type="ECO:0000313" key="1">
    <source>
        <dbReference type="EMBL" id="KRY16357.1"/>
    </source>
</evidence>
<keyword evidence="2" id="KW-1185">Reference proteome</keyword>
<comment type="caution">
    <text evidence="1">The sequence shown here is derived from an EMBL/GenBank/DDBJ whole genome shotgun (WGS) entry which is preliminary data.</text>
</comment>
<reference evidence="1 2" key="1">
    <citation type="submission" date="2015-01" db="EMBL/GenBank/DDBJ databases">
        <title>Evolution of Trichinella species and genotypes.</title>
        <authorList>
            <person name="Korhonen P.K."/>
            <person name="Edoardo P."/>
            <person name="Giuseppe L.R."/>
            <person name="Gasser R.B."/>
        </authorList>
    </citation>
    <scope>NUCLEOTIDE SEQUENCE [LARGE SCALE GENOMIC DNA]</scope>
    <source>
        <strain evidence="1">ISS2496</strain>
    </source>
</reference>
<gene>
    <name evidence="1" type="ORF">T12_16045</name>
</gene>
<name>A0A0V0ZUW1_9BILA</name>